<accession>A0A932GRL7</accession>
<comment type="caution">
    <text evidence="1">The sequence shown here is derived from an EMBL/GenBank/DDBJ whole genome shotgun (WGS) entry which is preliminary data.</text>
</comment>
<dbReference type="AlphaFoldDB" id="A0A932GRL7"/>
<organism evidence="1 2">
    <name type="scientific">Tectimicrobiota bacterium</name>
    <dbReference type="NCBI Taxonomy" id="2528274"/>
    <lineage>
        <taxon>Bacteria</taxon>
        <taxon>Pseudomonadati</taxon>
        <taxon>Nitrospinota/Tectimicrobiota group</taxon>
        <taxon>Candidatus Tectimicrobiota</taxon>
    </lineage>
</organism>
<sequence>MSEPNISGESMIPDRSLEEMACRLCRRYSDPAARETERIADKTLQDLLSLVIHSYFQRLESREENGPLAPIRPDSNVTATEVVVLVTELLKAVDVEVFELGMWQALGKR</sequence>
<protein>
    <submittedName>
        <fullName evidence="1">Uncharacterized protein</fullName>
    </submittedName>
</protein>
<proteinExistence type="predicted"/>
<reference evidence="1" key="1">
    <citation type="submission" date="2020-07" db="EMBL/GenBank/DDBJ databases">
        <title>Huge and variable diversity of episymbiotic CPR bacteria and DPANN archaea in groundwater ecosystems.</title>
        <authorList>
            <person name="He C.Y."/>
            <person name="Keren R."/>
            <person name="Whittaker M."/>
            <person name="Farag I.F."/>
            <person name="Doudna J."/>
            <person name="Cate J.H.D."/>
            <person name="Banfield J.F."/>
        </authorList>
    </citation>
    <scope>NUCLEOTIDE SEQUENCE</scope>
    <source>
        <strain evidence="1">NC_groundwater_717_Ag_S-0.2um_59_8</strain>
    </source>
</reference>
<dbReference type="Proteomes" id="UP000741360">
    <property type="component" value="Unassembled WGS sequence"/>
</dbReference>
<evidence type="ECO:0000313" key="1">
    <source>
        <dbReference type="EMBL" id="MBI3015798.1"/>
    </source>
</evidence>
<name>A0A932GRL7_UNCTE</name>
<evidence type="ECO:0000313" key="2">
    <source>
        <dbReference type="Proteomes" id="UP000741360"/>
    </source>
</evidence>
<gene>
    <name evidence="1" type="ORF">HYY65_12255</name>
</gene>
<dbReference type="EMBL" id="JACPSX010000236">
    <property type="protein sequence ID" value="MBI3015798.1"/>
    <property type="molecule type" value="Genomic_DNA"/>
</dbReference>